<keyword evidence="3" id="KW-1185">Reference proteome</keyword>
<gene>
    <name evidence="2" type="primary">Dana\GF27927</name>
    <name evidence="2" type="ORF">GF27927</name>
</gene>
<evidence type="ECO:0000313" key="3">
    <source>
        <dbReference type="Proteomes" id="UP000007801"/>
    </source>
</evidence>
<proteinExistence type="predicted"/>
<reference evidence="2 3" key="1">
    <citation type="journal article" date="2007" name="Nature">
        <title>Evolution of genes and genomes on the Drosophila phylogeny.</title>
        <authorList>
            <consortium name="Drosophila 12 Genomes Consortium"/>
            <person name="Clark A.G."/>
            <person name="Eisen M.B."/>
            <person name="Smith D.R."/>
            <person name="Bergman C.M."/>
            <person name="Oliver B."/>
            <person name="Markow T.A."/>
            <person name="Kaufman T.C."/>
            <person name="Kellis M."/>
            <person name="Gelbart W."/>
            <person name="Iyer V.N."/>
            <person name="Pollard D.A."/>
            <person name="Sackton T.B."/>
            <person name="Larracuente A.M."/>
            <person name="Singh N.D."/>
            <person name="Abad J.P."/>
            <person name="Abt D.N."/>
            <person name="Adryan B."/>
            <person name="Aguade M."/>
            <person name="Akashi H."/>
            <person name="Anderson W.W."/>
            <person name="Aquadro C.F."/>
            <person name="Ardell D.H."/>
            <person name="Arguello R."/>
            <person name="Artieri C.G."/>
            <person name="Barbash D.A."/>
            <person name="Barker D."/>
            <person name="Barsanti P."/>
            <person name="Batterham P."/>
            <person name="Batzoglou S."/>
            <person name="Begun D."/>
            <person name="Bhutkar A."/>
            <person name="Blanco E."/>
            <person name="Bosak S.A."/>
            <person name="Bradley R.K."/>
            <person name="Brand A.D."/>
            <person name="Brent M.R."/>
            <person name="Brooks A.N."/>
            <person name="Brown R.H."/>
            <person name="Butlin R.K."/>
            <person name="Caggese C."/>
            <person name="Calvi B.R."/>
            <person name="Bernardo de Carvalho A."/>
            <person name="Caspi A."/>
            <person name="Castrezana S."/>
            <person name="Celniker S.E."/>
            <person name="Chang J.L."/>
            <person name="Chapple C."/>
            <person name="Chatterji S."/>
            <person name="Chinwalla A."/>
            <person name="Civetta A."/>
            <person name="Clifton S.W."/>
            <person name="Comeron J.M."/>
            <person name="Costello J.C."/>
            <person name="Coyne J.A."/>
            <person name="Daub J."/>
            <person name="David R.G."/>
            <person name="Delcher A.L."/>
            <person name="Delehaunty K."/>
            <person name="Do C.B."/>
            <person name="Ebling H."/>
            <person name="Edwards K."/>
            <person name="Eickbush T."/>
            <person name="Evans J.D."/>
            <person name="Filipski A."/>
            <person name="Findeiss S."/>
            <person name="Freyhult E."/>
            <person name="Fulton L."/>
            <person name="Fulton R."/>
            <person name="Garcia A.C."/>
            <person name="Gardiner A."/>
            <person name="Garfield D.A."/>
            <person name="Garvin B.E."/>
            <person name="Gibson G."/>
            <person name="Gilbert D."/>
            <person name="Gnerre S."/>
            <person name="Godfrey J."/>
            <person name="Good R."/>
            <person name="Gotea V."/>
            <person name="Gravely B."/>
            <person name="Greenberg A.J."/>
            <person name="Griffiths-Jones S."/>
            <person name="Gross S."/>
            <person name="Guigo R."/>
            <person name="Gustafson E.A."/>
            <person name="Haerty W."/>
            <person name="Hahn M.W."/>
            <person name="Halligan D.L."/>
            <person name="Halpern A.L."/>
            <person name="Halter G.M."/>
            <person name="Han M.V."/>
            <person name="Heger A."/>
            <person name="Hillier L."/>
            <person name="Hinrichs A.S."/>
            <person name="Holmes I."/>
            <person name="Hoskins R.A."/>
            <person name="Hubisz M.J."/>
            <person name="Hultmark D."/>
            <person name="Huntley M.A."/>
            <person name="Jaffe D.B."/>
            <person name="Jagadeeshan S."/>
            <person name="Jeck W.R."/>
            <person name="Johnson J."/>
            <person name="Jones C.D."/>
            <person name="Jordan W.C."/>
            <person name="Karpen G.H."/>
            <person name="Kataoka E."/>
            <person name="Keightley P.D."/>
            <person name="Kheradpour P."/>
            <person name="Kirkness E.F."/>
            <person name="Koerich L.B."/>
            <person name="Kristiansen K."/>
            <person name="Kudrna D."/>
            <person name="Kulathinal R.J."/>
            <person name="Kumar S."/>
            <person name="Kwok R."/>
            <person name="Lander E."/>
            <person name="Langley C.H."/>
            <person name="Lapoint R."/>
            <person name="Lazzaro B.P."/>
            <person name="Lee S.J."/>
            <person name="Levesque L."/>
            <person name="Li R."/>
            <person name="Lin C.F."/>
            <person name="Lin M.F."/>
            <person name="Lindblad-Toh K."/>
            <person name="Llopart A."/>
            <person name="Long M."/>
            <person name="Low L."/>
            <person name="Lozovsky E."/>
            <person name="Lu J."/>
            <person name="Luo M."/>
            <person name="Machado C.A."/>
            <person name="Makalowski W."/>
            <person name="Marzo M."/>
            <person name="Matsuda M."/>
            <person name="Matzkin L."/>
            <person name="McAllister B."/>
            <person name="McBride C.S."/>
            <person name="McKernan B."/>
            <person name="McKernan K."/>
            <person name="Mendez-Lago M."/>
            <person name="Minx P."/>
            <person name="Mollenhauer M.U."/>
            <person name="Montooth K."/>
            <person name="Mount S.M."/>
            <person name="Mu X."/>
            <person name="Myers E."/>
            <person name="Negre B."/>
            <person name="Newfeld S."/>
            <person name="Nielsen R."/>
            <person name="Noor M.A."/>
            <person name="O'Grady P."/>
            <person name="Pachter L."/>
            <person name="Papaceit M."/>
            <person name="Parisi M.J."/>
            <person name="Parisi M."/>
            <person name="Parts L."/>
            <person name="Pedersen J.S."/>
            <person name="Pesole G."/>
            <person name="Phillippy A.M."/>
            <person name="Ponting C.P."/>
            <person name="Pop M."/>
            <person name="Porcelli D."/>
            <person name="Powell J.R."/>
            <person name="Prohaska S."/>
            <person name="Pruitt K."/>
            <person name="Puig M."/>
            <person name="Quesneville H."/>
            <person name="Ram K.R."/>
            <person name="Rand D."/>
            <person name="Rasmussen M.D."/>
            <person name="Reed L.K."/>
            <person name="Reenan R."/>
            <person name="Reily A."/>
            <person name="Remington K.A."/>
            <person name="Rieger T.T."/>
            <person name="Ritchie M.G."/>
            <person name="Robin C."/>
            <person name="Rogers Y.H."/>
            <person name="Rohde C."/>
            <person name="Rozas J."/>
            <person name="Rubenfield M.J."/>
            <person name="Ruiz A."/>
            <person name="Russo S."/>
            <person name="Salzberg S.L."/>
            <person name="Sanchez-Gracia A."/>
            <person name="Saranga D.J."/>
            <person name="Sato H."/>
            <person name="Schaeffer S.W."/>
            <person name="Schatz M.C."/>
            <person name="Schlenke T."/>
            <person name="Schwartz R."/>
            <person name="Segarra C."/>
            <person name="Singh R.S."/>
            <person name="Sirot L."/>
            <person name="Sirota M."/>
            <person name="Sisneros N.B."/>
            <person name="Smith C.D."/>
            <person name="Smith T.F."/>
            <person name="Spieth J."/>
            <person name="Stage D.E."/>
            <person name="Stark A."/>
            <person name="Stephan W."/>
            <person name="Strausberg R.L."/>
            <person name="Strempel S."/>
            <person name="Sturgill D."/>
            <person name="Sutton G."/>
            <person name="Sutton G.G."/>
            <person name="Tao W."/>
            <person name="Teichmann S."/>
            <person name="Tobari Y.N."/>
            <person name="Tomimura Y."/>
            <person name="Tsolas J.M."/>
            <person name="Valente V.L."/>
            <person name="Venter E."/>
            <person name="Venter J.C."/>
            <person name="Vicario S."/>
            <person name="Vieira F.G."/>
            <person name="Vilella A.J."/>
            <person name="Villasante A."/>
            <person name="Walenz B."/>
            <person name="Wang J."/>
            <person name="Wasserman M."/>
            <person name="Watts T."/>
            <person name="Wilson D."/>
            <person name="Wilson R.K."/>
            <person name="Wing R.A."/>
            <person name="Wolfner M.F."/>
            <person name="Wong A."/>
            <person name="Wong G.K."/>
            <person name="Wu C.I."/>
            <person name="Wu G."/>
            <person name="Yamamoto D."/>
            <person name="Yang H.P."/>
            <person name="Yang S.P."/>
            <person name="Yorke J.A."/>
            <person name="Yoshida K."/>
            <person name="Zdobnov E."/>
            <person name="Zhang P."/>
            <person name="Zhang Y."/>
            <person name="Zimin A.V."/>
            <person name="Baldwin J."/>
            <person name="Abdouelleil A."/>
            <person name="Abdulkadir J."/>
            <person name="Abebe A."/>
            <person name="Abera B."/>
            <person name="Abreu J."/>
            <person name="Acer S.C."/>
            <person name="Aftuck L."/>
            <person name="Alexander A."/>
            <person name="An P."/>
            <person name="Anderson E."/>
            <person name="Anderson S."/>
            <person name="Arachi H."/>
            <person name="Azer M."/>
            <person name="Bachantsang P."/>
            <person name="Barry A."/>
            <person name="Bayul T."/>
            <person name="Berlin A."/>
            <person name="Bessette D."/>
            <person name="Bloom T."/>
            <person name="Blye J."/>
            <person name="Boguslavskiy L."/>
            <person name="Bonnet C."/>
            <person name="Boukhgalter B."/>
            <person name="Bourzgui I."/>
            <person name="Brown A."/>
            <person name="Cahill P."/>
            <person name="Channer S."/>
            <person name="Cheshatsang Y."/>
            <person name="Chuda L."/>
            <person name="Citroen M."/>
            <person name="Collymore A."/>
            <person name="Cooke P."/>
            <person name="Costello M."/>
            <person name="D'Aco K."/>
            <person name="Daza R."/>
            <person name="De Haan G."/>
            <person name="DeGray S."/>
            <person name="DeMaso C."/>
            <person name="Dhargay N."/>
            <person name="Dooley K."/>
            <person name="Dooley E."/>
            <person name="Doricent M."/>
            <person name="Dorje P."/>
            <person name="Dorjee K."/>
            <person name="Dupes A."/>
            <person name="Elong R."/>
            <person name="Falk J."/>
            <person name="Farina A."/>
            <person name="Faro S."/>
            <person name="Ferguson D."/>
            <person name="Fisher S."/>
            <person name="Foley C.D."/>
            <person name="Franke A."/>
            <person name="Friedrich D."/>
            <person name="Gadbois L."/>
            <person name="Gearin G."/>
            <person name="Gearin C.R."/>
            <person name="Giannoukos G."/>
            <person name="Goode T."/>
            <person name="Graham J."/>
            <person name="Grandbois E."/>
            <person name="Grewal S."/>
            <person name="Gyaltsen K."/>
            <person name="Hafez N."/>
            <person name="Hagos B."/>
            <person name="Hall J."/>
            <person name="Henson C."/>
            <person name="Hollinger A."/>
            <person name="Honan T."/>
            <person name="Huard M.D."/>
            <person name="Hughes L."/>
            <person name="Hurhula B."/>
            <person name="Husby M.E."/>
            <person name="Kamat A."/>
            <person name="Kanga B."/>
            <person name="Kashin S."/>
            <person name="Khazanovich D."/>
            <person name="Kisner P."/>
            <person name="Lance K."/>
            <person name="Lara M."/>
            <person name="Lee W."/>
            <person name="Lennon N."/>
            <person name="Letendre F."/>
            <person name="LeVine R."/>
            <person name="Lipovsky A."/>
            <person name="Liu X."/>
            <person name="Liu J."/>
            <person name="Liu S."/>
            <person name="Lokyitsang T."/>
            <person name="Lokyitsang Y."/>
            <person name="Lubonja R."/>
            <person name="Lui A."/>
            <person name="MacDonald P."/>
            <person name="Magnisalis V."/>
            <person name="Maru K."/>
            <person name="Matthews C."/>
            <person name="McCusker W."/>
            <person name="McDonough S."/>
            <person name="Mehta T."/>
            <person name="Meldrim J."/>
            <person name="Meneus L."/>
            <person name="Mihai O."/>
            <person name="Mihalev A."/>
            <person name="Mihova T."/>
            <person name="Mittelman R."/>
            <person name="Mlenga V."/>
            <person name="Montmayeur A."/>
            <person name="Mulrain L."/>
            <person name="Navidi A."/>
            <person name="Naylor J."/>
            <person name="Negash T."/>
            <person name="Nguyen T."/>
            <person name="Nguyen N."/>
            <person name="Nicol R."/>
            <person name="Norbu C."/>
            <person name="Norbu N."/>
            <person name="Novod N."/>
            <person name="O'Neill B."/>
            <person name="Osman S."/>
            <person name="Markiewicz E."/>
            <person name="Oyono O.L."/>
            <person name="Patti C."/>
            <person name="Phunkhang P."/>
            <person name="Pierre F."/>
            <person name="Priest M."/>
            <person name="Raghuraman S."/>
            <person name="Rege F."/>
            <person name="Reyes R."/>
            <person name="Rise C."/>
            <person name="Rogov P."/>
            <person name="Ross K."/>
            <person name="Ryan E."/>
            <person name="Settipalli S."/>
            <person name="Shea T."/>
            <person name="Sherpa N."/>
            <person name="Shi L."/>
            <person name="Shih D."/>
            <person name="Sparrow T."/>
            <person name="Spaulding J."/>
            <person name="Stalker J."/>
            <person name="Stange-Thomann N."/>
            <person name="Stavropoulos S."/>
            <person name="Stone C."/>
            <person name="Strader C."/>
            <person name="Tesfaye S."/>
            <person name="Thomson T."/>
            <person name="Thoulutsang Y."/>
            <person name="Thoulutsang D."/>
            <person name="Topham K."/>
            <person name="Topping I."/>
            <person name="Tsamla T."/>
            <person name="Vassiliev H."/>
            <person name="Vo A."/>
            <person name="Wangchuk T."/>
            <person name="Wangdi T."/>
            <person name="Weiand M."/>
            <person name="Wilkinson J."/>
            <person name="Wilson A."/>
            <person name="Yadav S."/>
            <person name="Young G."/>
            <person name="Yu Q."/>
            <person name="Zembek L."/>
            <person name="Zhong D."/>
            <person name="Zimmer A."/>
            <person name="Zwirko Z."/>
            <person name="Jaffe D.B."/>
            <person name="Alvarez P."/>
            <person name="Brockman W."/>
            <person name="Butler J."/>
            <person name="Chin C."/>
            <person name="Gnerre S."/>
            <person name="Grabherr M."/>
            <person name="Kleber M."/>
            <person name="Mauceli E."/>
            <person name="MacCallum I."/>
        </authorList>
    </citation>
    <scope>NUCLEOTIDE SEQUENCE [LARGE SCALE GENOMIC DNA]</scope>
    <source>
        <strain evidence="3">Tucson 14024-0371.13</strain>
    </source>
</reference>
<dbReference type="EMBL" id="CH902620">
    <property type="protein sequence ID" value="KPU73206.1"/>
    <property type="molecule type" value="Genomic_DNA"/>
</dbReference>
<feature type="compositionally biased region" description="Polar residues" evidence="1">
    <location>
        <begin position="1"/>
        <end position="12"/>
    </location>
</feature>
<name>A0A0P8ZET5_DROAN</name>
<evidence type="ECO:0000313" key="2">
    <source>
        <dbReference type="EMBL" id="KPU73206.1"/>
    </source>
</evidence>
<feature type="region of interest" description="Disordered" evidence="1">
    <location>
        <begin position="1"/>
        <end position="32"/>
    </location>
</feature>
<organism evidence="2 3">
    <name type="scientific">Drosophila ananassae</name>
    <name type="common">Fruit fly</name>
    <dbReference type="NCBI Taxonomy" id="7217"/>
    <lineage>
        <taxon>Eukaryota</taxon>
        <taxon>Metazoa</taxon>
        <taxon>Ecdysozoa</taxon>
        <taxon>Arthropoda</taxon>
        <taxon>Hexapoda</taxon>
        <taxon>Insecta</taxon>
        <taxon>Pterygota</taxon>
        <taxon>Neoptera</taxon>
        <taxon>Endopterygota</taxon>
        <taxon>Diptera</taxon>
        <taxon>Brachycera</taxon>
        <taxon>Muscomorpha</taxon>
        <taxon>Ephydroidea</taxon>
        <taxon>Drosophilidae</taxon>
        <taxon>Drosophila</taxon>
        <taxon>Sophophora</taxon>
    </lineage>
</organism>
<sequence>MPIKPSNWQTSPCRWGLDKSQRTKGPGQVSLTSEIRGGATTKWKVEPAPSELCSATSWLILVCIIDADMQTSINTSKYQLGK</sequence>
<dbReference type="AlphaFoldDB" id="A0A0P8ZET5"/>
<accession>A0A0P8ZET5</accession>
<dbReference type="Proteomes" id="UP000007801">
    <property type="component" value="Unassembled WGS sequence"/>
</dbReference>
<dbReference type="InParanoid" id="A0A0P8ZET5"/>
<evidence type="ECO:0000256" key="1">
    <source>
        <dbReference type="SAM" id="MobiDB-lite"/>
    </source>
</evidence>
<protein>
    <submittedName>
        <fullName evidence="2">Uncharacterized protein, isoform B</fullName>
    </submittedName>
</protein>